<reference evidence="4 5" key="1">
    <citation type="submission" date="2020-03" db="EMBL/GenBank/DDBJ databases">
        <title>Draft genome sequences of bacterial isolates from the female urobiome.</title>
        <authorList>
            <person name="Miller-Ensminger T."/>
            <person name="Wolfe A.J."/>
            <person name="Putonti C."/>
        </authorList>
    </citation>
    <scope>NUCLEOTIDE SEQUENCE [LARGE SCALE GENOMIC DNA]</scope>
    <source>
        <strain evidence="4 5">UMB8490</strain>
    </source>
</reference>
<protein>
    <recommendedName>
        <fullName evidence="3">Long Rib domain-containing protein</fullName>
    </recommendedName>
</protein>
<organism evidence="4 5">
    <name type="scientific">Corynebacterium coyleae</name>
    <dbReference type="NCBI Taxonomy" id="53374"/>
    <lineage>
        <taxon>Bacteria</taxon>
        <taxon>Bacillati</taxon>
        <taxon>Actinomycetota</taxon>
        <taxon>Actinomycetes</taxon>
        <taxon>Mycobacteriales</taxon>
        <taxon>Corynebacteriaceae</taxon>
        <taxon>Corynebacterium</taxon>
    </lineage>
</organism>
<gene>
    <name evidence="4" type="ORF">HC138_04110</name>
</gene>
<dbReference type="EMBL" id="JAAUVV010000005">
    <property type="protein sequence ID" value="NJJ03551.1"/>
    <property type="molecule type" value="Genomic_DNA"/>
</dbReference>
<evidence type="ECO:0000313" key="5">
    <source>
        <dbReference type="Proteomes" id="UP000591626"/>
    </source>
</evidence>
<comment type="caution">
    <text evidence="4">The sequence shown here is derived from an EMBL/GenBank/DDBJ whole genome shotgun (WGS) entry which is preliminary data.</text>
</comment>
<feature type="transmembrane region" description="Helical" evidence="1">
    <location>
        <begin position="135"/>
        <end position="153"/>
    </location>
</feature>
<feature type="domain" description="Long Rib" evidence="3">
    <location>
        <begin position="27"/>
        <end position="104"/>
    </location>
</feature>
<feature type="chain" id="PRO_5042850843" description="Long Rib domain-containing protein" evidence="2">
    <location>
        <begin position="25"/>
        <end position="214"/>
    </location>
</feature>
<keyword evidence="1" id="KW-1133">Transmembrane helix</keyword>
<keyword evidence="1" id="KW-0472">Membrane</keyword>
<evidence type="ECO:0000256" key="1">
    <source>
        <dbReference type="SAM" id="Phobius"/>
    </source>
</evidence>
<dbReference type="Proteomes" id="UP000591626">
    <property type="component" value="Unassembled WGS sequence"/>
</dbReference>
<evidence type="ECO:0000259" key="3">
    <source>
        <dbReference type="Pfam" id="PF18957"/>
    </source>
</evidence>
<feature type="transmembrane region" description="Helical" evidence="1">
    <location>
        <begin position="189"/>
        <end position="209"/>
    </location>
</feature>
<keyword evidence="2" id="KW-0732">Signal</keyword>
<feature type="signal peptide" evidence="2">
    <location>
        <begin position="1"/>
        <end position="24"/>
    </location>
</feature>
<dbReference type="InterPro" id="IPR044055">
    <property type="entry name" value="RibLong"/>
</dbReference>
<evidence type="ECO:0000256" key="2">
    <source>
        <dbReference type="SAM" id="SignalP"/>
    </source>
</evidence>
<proteinExistence type="predicted"/>
<accession>A0AAP6XK22</accession>
<keyword evidence="1" id="KW-0812">Transmembrane</keyword>
<dbReference type="RefSeq" id="WP_070829735.1">
    <property type="nucleotide sequence ID" value="NZ_JAAUVV010000005.1"/>
</dbReference>
<evidence type="ECO:0000313" key="4">
    <source>
        <dbReference type="EMBL" id="NJJ03551.1"/>
    </source>
</evidence>
<dbReference type="Pfam" id="PF18957">
    <property type="entry name" value="RibLong"/>
    <property type="match status" value="1"/>
</dbReference>
<dbReference type="AlphaFoldDB" id="A0AAP6XK22"/>
<name>A0AAP6XK22_9CORY</name>
<sequence length="214" mass="22399">MRKKIAAMTCAIALSLATVSPAYADDGYKQTAVVPGLTATIEAPLPIGEAWYEAEDLPRWATLNPDGSIHLTPGEGVTPGVYEWPVRAVLADETERVFPVRVTISKDASTDLNQEGAILDALVEYAPEVSPKCSATAIGVGLPLLVLLPLGFASQMSLPLAARQNDLNLVVENALSVDLKLRDLNSRDVDLGIAAILAVAGLAGAGAIISQCVK</sequence>